<dbReference type="SMART" id="SM00266">
    <property type="entry name" value="CAD"/>
    <property type="match status" value="1"/>
</dbReference>
<keyword evidence="1 2" id="KW-0053">Apoptosis</keyword>
<feature type="domain" description="CIDE-N" evidence="4">
    <location>
        <begin position="91"/>
        <end position="167"/>
    </location>
</feature>
<organism evidence="5 6">
    <name type="scientific">Oryzias javanicus</name>
    <name type="common">Javanese ricefish</name>
    <name type="synonym">Aplocheilus javanicus</name>
    <dbReference type="NCBI Taxonomy" id="123683"/>
    <lineage>
        <taxon>Eukaryota</taxon>
        <taxon>Metazoa</taxon>
        <taxon>Chordata</taxon>
        <taxon>Craniata</taxon>
        <taxon>Vertebrata</taxon>
        <taxon>Euteleostomi</taxon>
        <taxon>Actinopterygii</taxon>
        <taxon>Neopterygii</taxon>
        <taxon>Teleostei</taxon>
        <taxon>Neoteleostei</taxon>
        <taxon>Acanthomorphata</taxon>
        <taxon>Ovalentaria</taxon>
        <taxon>Atherinomorphae</taxon>
        <taxon>Beloniformes</taxon>
        <taxon>Adrianichthyidae</taxon>
        <taxon>Oryziinae</taxon>
        <taxon>Oryzias</taxon>
    </lineage>
</organism>
<dbReference type="OrthoDB" id="6475906at2759"/>
<dbReference type="AlphaFoldDB" id="A0A437DCA2"/>
<dbReference type="PROSITE" id="PS51135">
    <property type="entry name" value="CIDE_N"/>
    <property type="match status" value="1"/>
</dbReference>
<dbReference type="PANTHER" id="PTHR12306:SF9">
    <property type="entry name" value="LIPID TRANSFERASE CIDEC"/>
    <property type="match status" value="1"/>
</dbReference>
<sequence>MREQERSVSASSLFFSCFYFSVYLWTSGLNGRTKVDRGSICEDLNGLQQISMDYAMKSLSLLTPTGLSKAVTSSVSVSSSMAHQLFSHVPRPKPFRVTNADRSVKKGMMADGLLDLLNKVSESLSSDDIVVLVLEEDGTGVDSEEFFQTLPENTVLMFLEKGQKWTPCSTSPSRNLLCRQQNRTDVAKLTFDLYKNNPKDFIGCLSVKATLYGAYSVSYDLRCYAAKKVLKEALRWTLFSMQATGHILLGSSCYIEQLLEEEERAQKSLVLPQESRIRQLQGMLLGKTSLL</sequence>
<keyword evidence="3" id="KW-0812">Transmembrane</keyword>
<reference evidence="5 6" key="2">
    <citation type="submission" date="2019-01" db="EMBL/GenBank/DDBJ databases">
        <title>A chromosome length genome reference of the Java medaka (oryzias javanicus).</title>
        <authorList>
            <person name="Herpin A."/>
            <person name="Takehana Y."/>
            <person name="Naruse K."/>
            <person name="Ansai S."/>
            <person name="Kawaguchi M."/>
        </authorList>
    </citation>
    <scope>NUCLEOTIDE SEQUENCE [LARGE SCALE GENOMIC DNA]</scope>
    <source>
        <strain evidence="5">RS831</strain>
        <tissue evidence="5">Whole body</tissue>
    </source>
</reference>
<evidence type="ECO:0000313" key="5">
    <source>
        <dbReference type="EMBL" id="RVE72541.1"/>
    </source>
</evidence>
<protein>
    <recommendedName>
        <fullName evidence="4">CIDE-N domain-containing protein</fullName>
    </recommendedName>
</protein>
<dbReference type="Proteomes" id="UP000283210">
    <property type="component" value="Chromosome 5"/>
</dbReference>
<evidence type="ECO:0000256" key="1">
    <source>
        <dbReference type="ARBA" id="ARBA00022703"/>
    </source>
</evidence>
<name>A0A437DCA2_ORYJA</name>
<dbReference type="PANTHER" id="PTHR12306">
    <property type="entry name" value="CELL DEATH ACTIVATOR CIDE"/>
    <property type="match status" value="1"/>
</dbReference>
<evidence type="ECO:0000256" key="2">
    <source>
        <dbReference type="PROSITE-ProRule" id="PRU00447"/>
    </source>
</evidence>
<dbReference type="InterPro" id="IPR003508">
    <property type="entry name" value="CIDE-N_dom"/>
</dbReference>
<proteinExistence type="predicted"/>
<accession>A0A437DCA2</accession>
<evidence type="ECO:0000256" key="3">
    <source>
        <dbReference type="SAM" id="Phobius"/>
    </source>
</evidence>
<reference evidence="5 6" key="1">
    <citation type="submission" date="2018-11" db="EMBL/GenBank/DDBJ databases">
        <authorList>
            <person name="Lopez-Roques C."/>
            <person name="Donnadieu C."/>
            <person name="Bouchez O."/>
            <person name="Klopp C."/>
            <person name="Cabau C."/>
            <person name="Zahm M."/>
        </authorList>
    </citation>
    <scope>NUCLEOTIDE SEQUENCE [LARGE SCALE GENOMIC DNA]</scope>
    <source>
        <strain evidence="5">RS831</strain>
        <tissue evidence="5">Whole body</tissue>
    </source>
</reference>
<keyword evidence="3" id="KW-1133">Transmembrane helix</keyword>
<feature type="transmembrane region" description="Helical" evidence="3">
    <location>
        <begin position="7"/>
        <end position="25"/>
    </location>
</feature>
<keyword evidence="3" id="KW-0472">Membrane</keyword>
<keyword evidence="6" id="KW-1185">Reference proteome</keyword>
<gene>
    <name evidence="5" type="ORF">OJAV_G00039700</name>
</gene>
<dbReference type="EMBL" id="CM012441">
    <property type="protein sequence ID" value="RVE72541.1"/>
    <property type="molecule type" value="Genomic_DNA"/>
</dbReference>
<dbReference type="GO" id="GO:0006915">
    <property type="term" value="P:apoptotic process"/>
    <property type="evidence" value="ECO:0007669"/>
    <property type="project" value="UniProtKB-UniRule"/>
</dbReference>
<dbReference type="Gene3D" id="3.10.20.10">
    <property type="match status" value="1"/>
</dbReference>
<dbReference type="Pfam" id="PF02017">
    <property type="entry name" value="CIDE-N"/>
    <property type="match status" value="1"/>
</dbReference>
<evidence type="ECO:0000313" key="6">
    <source>
        <dbReference type="Proteomes" id="UP000283210"/>
    </source>
</evidence>
<dbReference type="GO" id="GO:0042981">
    <property type="term" value="P:regulation of apoptotic process"/>
    <property type="evidence" value="ECO:0007669"/>
    <property type="project" value="TreeGrafter"/>
</dbReference>
<evidence type="ECO:0000259" key="4">
    <source>
        <dbReference type="PROSITE" id="PS51135"/>
    </source>
</evidence>
<dbReference type="PROSITE" id="PS51257">
    <property type="entry name" value="PROKAR_LIPOPROTEIN"/>
    <property type="match status" value="1"/>
</dbReference>
<dbReference type="SUPFAM" id="SSF54277">
    <property type="entry name" value="CAD &amp; PB1 domains"/>
    <property type="match status" value="1"/>
</dbReference>